<organism evidence="1 2">
    <name type="scientific">Chryseobacterium oryzae</name>
    <dbReference type="NCBI Taxonomy" id="2929799"/>
    <lineage>
        <taxon>Bacteria</taxon>
        <taxon>Pseudomonadati</taxon>
        <taxon>Bacteroidota</taxon>
        <taxon>Flavobacteriia</taxon>
        <taxon>Flavobacteriales</taxon>
        <taxon>Weeksellaceae</taxon>
        <taxon>Chryseobacterium group</taxon>
        <taxon>Chryseobacterium</taxon>
    </lineage>
</organism>
<evidence type="ECO:0000313" key="1">
    <source>
        <dbReference type="EMBL" id="UOE37035.1"/>
    </source>
</evidence>
<reference evidence="1 2" key="1">
    <citation type="submission" date="2022-03" db="EMBL/GenBank/DDBJ databases">
        <title>Chryseobacterium sp. isolated from the Andong Sikhe.</title>
        <authorList>
            <person name="Won M."/>
            <person name="Kim S.-J."/>
            <person name="Kwon S.-W."/>
        </authorList>
    </citation>
    <scope>NUCLEOTIDE SEQUENCE [LARGE SCALE GENOMIC DNA]</scope>
    <source>
        <strain evidence="1 2">ADR-1</strain>
    </source>
</reference>
<gene>
    <name evidence="1" type="ORF">MTP08_08115</name>
</gene>
<evidence type="ECO:0000313" key="2">
    <source>
        <dbReference type="Proteomes" id="UP000831068"/>
    </source>
</evidence>
<evidence type="ECO:0008006" key="3">
    <source>
        <dbReference type="Google" id="ProtNLM"/>
    </source>
</evidence>
<proteinExistence type="predicted"/>
<accession>A0ABY4BD87</accession>
<dbReference type="RefSeq" id="WP_243575547.1">
    <property type="nucleotide sequence ID" value="NZ_CP094529.1"/>
</dbReference>
<protein>
    <recommendedName>
        <fullName evidence="3">YD repeat-containing protein</fullName>
    </recommendedName>
</protein>
<dbReference type="Proteomes" id="UP000831068">
    <property type="component" value="Chromosome"/>
</dbReference>
<keyword evidence="2" id="KW-1185">Reference proteome</keyword>
<dbReference type="EMBL" id="CP094529">
    <property type="protein sequence ID" value="UOE37035.1"/>
    <property type="molecule type" value="Genomic_DNA"/>
</dbReference>
<name>A0ABY4BD87_9FLAO</name>
<sequence>MKKYANTLTKTTLISALFLLFNCTSDSDEINQSTDSQIKSYKLMYMESPYYTNDLIYIDYIDNKPKKRTSDYSIVSGTTSTILVKQYEDISYNGNVINVVSKSLMDNTEITGTKEKITMNGSNIQQKIYYKTDFTRTSNYFYSGNKLNKIVSTQEGLYPGYLNYQKDFYYNTSNNLDSIVTKYSEYNTSTNQYELNLNTKKREVEYFYDYDNSTNTTKLLTIFDDVFNRTLSKNCFKKYRKNMYDENGNQNGFSTKHWEYIYVNDLIDYSK</sequence>